<name>F2NBE9_CORGP</name>
<dbReference type="InterPro" id="IPR051054">
    <property type="entry name" value="SorC_transcr_regulators"/>
</dbReference>
<dbReference type="InterPro" id="IPR007324">
    <property type="entry name" value="Sugar-bd_dom_put"/>
</dbReference>
<dbReference type="InterPro" id="IPR037171">
    <property type="entry name" value="NagB/RpiA_transferase-like"/>
</dbReference>
<dbReference type="SUPFAM" id="SSF100950">
    <property type="entry name" value="NagB/RpiA/CoA transferase-like"/>
    <property type="match status" value="1"/>
</dbReference>
<keyword evidence="3" id="KW-0238">DNA-binding</keyword>
<dbReference type="InterPro" id="IPR036388">
    <property type="entry name" value="WH-like_DNA-bd_sf"/>
</dbReference>
<keyword evidence="4" id="KW-0804">Transcription</keyword>
<dbReference type="Proteomes" id="UP000006851">
    <property type="component" value="Chromosome"/>
</dbReference>
<evidence type="ECO:0000256" key="2">
    <source>
        <dbReference type="ARBA" id="ARBA00023015"/>
    </source>
</evidence>
<dbReference type="HOGENOM" id="CLU_054506_1_1_11"/>
<evidence type="ECO:0000256" key="3">
    <source>
        <dbReference type="ARBA" id="ARBA00023125"/>
    </source>
</evidence>
<reference evidence="7" key="1">
    <citation type="journal article" date="2013" name="Stand. Genomic Sci.">
        <title>Complete genome sequence of Coriobacterium glomerans type strain (PW2(T)) from the midgut of Pyrrhocoris apterus L. (red soldier bug).</title>
        <authorList>
            <person name="Stackebrandt E."/>
            <person name="Zeytun A."/>
            <person name="Lapidus A."/>
            <person name="Nolan M."/>
            <person name="Lucas S."/>
            <person name="Hammon N."/>
            <person name="Deshpande S."/>
            <person name="Cheng J.F."/>
            <person name="Tapia R."/>
            <person name="Goodwin L.A."/>
            <person name="Pitluck S."/>
            <person name="Liolios K."/>
            <person name="Pagani I."/>
            <person name="Ivanova N."/>
            <person name="Mavromatis K."/>
            <person name="Mikhailova N."/>
            <person name="Huntemann M."/>
            <person name="Pati A."/>
            <person name="Chen A."/>
            <person name="Palaniappan K."/>
            <person name="Chang Y.J."/>
            <person name="Land M."/>
            <person name="Hauser L."/>
            <person name="Rohde M."/>
            <person name="Pukall R."/>
            <person name="Goker M."/>
            <person name="Detter J.C."/>
            <person name="Woyke T."/>
            <person name="Bristow J."/>
            <person name="Eisen J.A."/>
            <person name="Markowitz V."/>
            <person name="Hugenholtz P."/>
            <person name="Kyrpides N.C."/>
            <person name="Klenk H.P."/>
        </authorList>
    </citation>
    <scope>NUCLEOTIDE SEQUENCE</scope>
    <source>
        <strain evidence="7">ATCC 49209 / DSM 20642 / JCM 10262 / PW2</strain>
    </source>
</reference>
<dbReference type="eggNOG" id="COG2390">
    <property type="taxonomic scope" value="Bacteria"/>
</dbReference>
<feature type="domain" description="Sugar-binding" evidence="5">
    <location>
        <begin position="60"/>
        <end position="311"/>
    </location>
</feature>
<dbReference type="GO" id="GO:0003677">
    <property type="term" value="F:DNA binding"/>
    <property type="evidence" value="ECO:0007669"/>
    <property type="project" value="UniProtKB-KW"/>
</dbReference>
<dbReference type="PANTHER" id="PTHR34294:SF1">
    <property type="entry name" value="TRANSCRIPTIONAL REGULATOR LSRR"/>
    <property type="match status" value="1"/>
</dbReference>
<dbReference type="GO" id="GO:0030246">
    <property type="term" value="F:carbohydrate binding"/>
    <property type="evidence" value="ECO:0007669"/>
    <property type="project" value="InterPro"/>
</dbReference>
<dbReference type="Pfam" id="PF04198">
    <property type="entry name" value="Sugar-bind"/>
    <property type="match status" value="1"/>
</dbReference>
<comment type="similarity">
    <text evidence="1">Belongs to the SorC transcriptional regulatory family.</text>
</comment>
<evidence type="ECO:0000256" key="4">
    <source>
        <dbReference type="ARBA" id="ARBA00023163"/>
    </source>
</evidence>
<dbReference type="EMBL" id="CP002628">
    <property type="protein sequence ID" value="AEB06685.1"/>
    <property type="molecule type" value="Genomic_DNA"/>
</dbReference>
<dbReference type="PANTHER" id="PTHR34294">
    <property type="entry name" value="TRANSCRIPTIONAL REGULATOR-RELATED"/>
    <property type="match status" value="1"/>
</dbReference>
<evidence type="ECO:0000256" key="1">
    <source>
        <dbReference type="ARBA" id="ARBA00010466"/>
    </source>
</evidence>
<keyword evidence="2" id="KW-0805">Transcription regulation</keyword>
<dbReference type="KEGG" id="cgo:Corgl_0571"/>
<dbReference type="Gene3D" id="1.10.10.10">
    <property type="entry name" value="Winged helix-like DNA-binding domain superfamily/Winged helix DNA-binding domain"/>
    <property type="match status" value="1"/>
</dbReference>
<protein>
    <submittedName>
        <fullName evidence="6">Transcriptional regulator, DeoR family</fullName>
    </submittedName>
</protein>
<organism evidence="6 7">
    <name type="scientific">Coriobacterium glomerans (strain ATCC 49209 / DSM 20642 / JCM 10262 / PW2)</name>
    <dbReference type="NCBI Taxonomy" id="700015"/>
    <lineage>
        <taxon>Bacteria</taxon>
        <taxon>Bacillati</taxon>
        <taxon>Actinomycetota</taxon>
        <taxon>Coriobacteriia</taxon>
        <taxon>Coriobacteriales</taxon>
        <taxon>Coriobacteriaceae</taxon>
        <taxon>Coriobacterium</taxon>
    </lineage>
</organism>
<dbReference type="OrthoDB" id="186585at2"/>
<dbReference type="Gene3D" id="3.40.50.1360">
    <property type="match status" value="1"/>
</dbReference>
<dbReference type="RefSeq" id="WP_013708428.1">
    <property type="nucleotide sequence ID" value="NC_015389.1"/>
</dbReference>
<evidence type="ECO:0000259" key="5">
    <source>
        <dbReference type="Pfam" id="PF04198"/>
    </source>
</evidence>
<dbReference type="STRING" id="700015.Corgl_0571"/>
<keyword evidence="7" id="KW-1185">Reference proteome</keyword>
<evidence type="ECO:0000313" key="6">
    <source>
        <dbReference type="EMBL" id="AEB06685.1"/>
    </source>
</evidence>
<sequence length="318" mass="35395">MMQPFSRRELLAHVAQDFYHGKHSIADLSSKYEMSRYLITKALDEALTTGVVTIQINAPVSRNYQLESALKRRFDIAHIAVVREIGDVDRDVNSILEYSAERIQMLIRKAHVIGLSWGSTVFSVIEHFADELREDLTFTQFMGENMKYHSKTGSKRMVELAAAHYEANYATLPAPLYVVSDLVRAALPEEPALRPTLALARRMDMLFCSLGTLDSLLAIPAWKSARAELFPAVESGEVAGMLFGRPYDINGVFLTAQKDTTVGLTLDEIMATPRRIGMVKSKFKTDATLGALRGGLLTELILTEGIARRVLVADDEQS</sequence>
<gene>
    <name evidence="6" type="ordered locus">Corgl_0571</name>
</gene>
<evidence type="ECO:0000313" key="7">
    <source>
        <dbReference type="Proteomes" id="UP000006851"/>
    </source>
</evidence>
<accession>F2NBE9</accession>
<dbReference type="AlphaFoldDB" id="F2NBE9"/>
<proteinExistence type="inferred from homology"/>